<proteinExistence type="inferred from homology"/>
<dbReference type="EMBL" id="QSON01000003">
    <property type="protein sequence ID" value="RGJ06089.1"/>
    <property type="molecule type" value="Genomic_DNA"/>
</dbReference>
<dbReference type="InterPro" id="IPR007842">
    <property type="entry name" value="HEPN_dom"/>
</dbReference>
<dbReference type="EMBL" id="WNME01000003">
    <property type="protein sequence ID" value="MUB62649.1"/>
    <property type="molecule type" value="Genomic_DNA"/>
</dbReference>
<name>A0A174WU47_9FIRM</name>
<dbReference type="SUPFAM" id="SSF81593">
    <property type="entry name" value="Nucleotidyltransferase substrate binding subunit/domain"/>
    <property type="match status" value="1"/>
</dbReference>
<evidence type="ECO:0000313" key="3">
    <source>
        <dbReference type="EMBL" id="MUB62649.1"/>
    </source>
</evidence>
<dbReference type="Proteomes" id="UP000434223">
    <property type="component" value="Unassembled WGS sequence"/>
</dbReference>
<dbReference type="Pfam" id="PF05168">
    <property type="entry name" value="HEPN"/>
    <property type="match status" value="1"/>
</dbReference>
<comment type="similarity">
    <text evidence="1">Belongs to the UPF0332 family.</text>
</comment>
<reference evidence="3 6" key="2">
    <citation type="submission" date="2019-09" db="EMBL/GenBank/DDBJ databases">
        <title>Draft genome sequencing of Hungatella hathewayi 123Y-2.</title>
        <authorList>
            <person name="Lv Q."/>
            <person name="Li S."/>
        </authorList>
    </citation>
    <scope>NUCLEOTIDE SEQUENCE [LARGE SCALE GENOMIC DNA]</scope>
    <source>
        <strain evidence="3 6">123Y-2</strain>
    </source>
</reference>
<evidence type="ECO:0000256" key="1">
    <source>
        <dbReference type="ARBA" id="ARBA00038248"/>
    </source>
</evidence>
<evidence type="ECO:0000259" key="2">
    <source>
        <dbReference type="Pfam" id="PF05168"/>
    </source>
</evidence>
<sequence>MGSVETLAKYRFQRVLEDLAAAKEMLSGGMYKPSLNRSYYSIFHAMRAITVLEGFDCSKHSGVIAYFNQNFIKTGIFAKETSKIIKSASIMKEQSDYLDFFIASKQDAEEQIERAKQFIEAVEKYLKDKKVL</sequence>
<dbReference type="RefSeq" id="WP_006776042.1">
    <property type="nucleotide sequence ID" value="NZ_CABJBJ010000011.1"/>
</dbReference>
<dbReference type="PANTHER" id="PTHR36565">
    <property type="entry name" value="UPF0332 PROTEIN TM_1000"/>
    <property type="match status" value="1"/>
</dbReference>
<evidence type="ECO:0000313" key="5">
    <source>
        <dbReference type="Proteomes" id="UP000263014"/>
    </source>
</evidence>
<evidence type="ECO:0000313" key="4">
    <source>
        <dbReference type="EMBL" id="RGJ06089.1"/>
    </source>
</evidence>
<dbReference type="AlphaFoldDB" id="A0A174WU47"/>
<reference evidence="4 5" key="1">
    <citation type="submission" date="2018-08" db="EMBL/GenBank/DDBJ databases">
        <title>A genome reference for cultivated species of the human gut microbiota.</title>
        <authorList>
            <person name="Zou Y."/>
            <person name="Xue W."/>
            <person name="Luo G."/>
        </authorList>
    </citation>
    <scope>NUCLEOTIDE SEQUENCE [LARGE SCALE GENOMIC DNA]</scope>
    <source>
        <strain evidence="4 5">TM09-12</strain>
    </source>
</reference>
<dbReference type="InterPro" id="IPR052226">
    <property type="entry name" value="UPF0332_toxin"/>
</dbReference>
<dbReference type="GeneID" id="93150344"/>
<dbReference type="Gene3D" id="1.20.120.330">
    <property type="entry name" value="Nucleotidyltransferases domain 2"/>
    <property type="match status" value="1"/>
</dbReference>
<dbReference type="Proteomes" id="UP000263014">
    <property type="component" value="Unassembled WGS sequence"/>
</dbReference>
<evidence type="ECO:0000313" key="6">
    <source>
        <dbReference type="Proteomes" id="UP000434223"/>
    </source>
</evidence>
<feature type="domain" description="HEPN" evidence="2">
    <location>
        <begin position="9"/>
        <end position="124"/>
    </location>
</feature>
<organism evidence="4 5">
    <name type="scientific">Hungatella hathewayi</name>
    <dbReference type="NCBI Taxonomy" id="154046"/>
    <lineage>
        <taxon>Bacteria</taxon>
        <taxon>Bacillati</taxon>
        <taxon>Bacillota</taxon>
        <taxon>Clostridia</taxon>
        <taxon>Lachnospirales</taxon>
        <taxon>Lachnospiraceae</taxon>
        <taxon>Hungatella</taxon>
    </lineage>
</organism>
<accession>A0A174WU47</accession>
<gene>
    <name evidence="4" type="ORF">DXD79_08830</name>
    <name evidence="3" type="ORF">GNE07_06155</name>
</gene>
<dbReference type="PANTHER" id="PTHR36565:SF1">
    <property type="entry name" value="UPF0332 PROTEIN TM_1000"/>
    <property type="match status" value="1"/>
</dbReference>
<comment type="caution">
    <text evidence="4">The sequence shown here is derived from an EMBL/GenBank/DDBJ whole genome shotgun (WGS) entry which is preliminary data.</text>
</comment>
<protein>
    <submittedName>
        <fullName evidence="4">HEPN domain-containing protein</fullName>
    </submittedName>
</protein>
<dbReference type="OrthoDB" id="1684393at2"/>